<evidence type="ECO:0000256" key="6">
    <source>
        <dbReference type="ARBA" id="ARBA00022552"/>
    </source>
</evidence>
<feature type="domain" description="SAM-dependent MTase RsmB/NOP-type" evidence="16">
    <location>
        <begin position="159"/>
        <end position="429"/>
    </location>
</feature>
<dbReference type="Gene3D" id="1.10.940.10">
    <property type="entry name" value="NusB-like"/>
    <property type="match status" value="1"/>
</dbReference>
<comment type="function">
    <text evidence="1">Specifically methylates the cytosine at position 967 (m5C967) of 16S rRNA.</text>
</comment>
<dbReference type="InterPro" id="IPR023267">
    <property type="entry name" value="RCMT"/>
</dbReference>
<evidence type="ECO:0000256" key="12">
    <source>
        <dbReference type="ARBA" id="ARBA00031088"/>
    </source>
</evidence>
<reference evidence="17 18" key="1">
    <citation type="submission" date="2019-08" db="EMBL/GenBank/DDBJ databases">
        <title>Parahaliea maris sp. nov., isolated from the surface seawater.</title>
        <authorList>
            <person name="Liu Y."/>
        </authorList>
    </citation>
    <scope>NUCLEOTIDE SEQUENCE [LARGE SCALE GENOMIC DNA]</scope>
    <source>
        <strain evidence="17 18">S2-26</strain>
    </source>
</reference>
<evidence type="ECO:0000313" key="18">
    <source>
        <dbReference type="Proteomes" id="UP000321933"/>
    </source>
</evidence>
<evidence type="ECO:0000256" key="5">
    <source>
        <dbReference type="ARBA" id="ARBA00022490"/>
    </source>
</evidence>
<dbReference type="EC" id="2.1.1.176" evidence="4"/>
<dbReference type="InterPro" id="IPR035926">
    <property type="entry name" value="NusB-like_sf"/>
</dbReference>
<accession>A0A5C8ZXX0</accession>
<evidence type="ECO:0000313" key="17">
    <source>
        <dbReference type="EMBL" id="TXS92327.1"/>
    </source>
</evidence>
<dbReference type="PROSITE" id="PS01153">
    <property type="entry name" value="NOL1_NOP2_SUN"/>
    <property type="match status" value="1"/>
</dbReference>
<organism evidence="17 18">
    <name type="scientific">Parahaliea aestuarii</name>
    <dbReference type="NCBI Taxonomy" id="1852021"/>
    <lineage>
        <taxon>Bacteria</taxon>
        <taxon>Pseudomonadati</taxon>
        <taxon>Pseudomonadota</taxon>
        <taxon>Gammaproteobacteria</taxon>
        <taxon>Cellvibrionales</taxon>
        <taxon>Halieaceae</taxon>
        <taxon>Parahaliea</taxon>
    </lineage>
</organism>
<feature type="binding site" evidence="14">
    <location>
        <begin position="249"/>
        <end position="255"/>
    </location>
    <ligand>
        <name>S-adenosyl-L-methionine</name>
        <dbReference type="ChEBI" id="CHEBI:59789"/>
    </ligand>
</feature>
<keyword evidence="18" id="KW-1185">Reference proteome</keyword>
<dbReference type="PANTHER" id="PTHR22807">
    <property type="entry name" value="NOP2 YEAST -RELATED NOL1/NOP2/FMU SUN DOMAIN-CONTAINING"/>
    <property type="match status" value="1"/>
</dbReference>
<protein>
    <recommendedName>
        <fullName evidence="4">16S rRNA (cytosine(967)-C(5))-methyltransferase</fullName>
        <ecNumber evidence="4">2.1.1.176</ecNumber>
    </recommendedName>
    <alternativeName>
        <fullName evidence="11">16S rRNA m5C967 methyltransferase</fullName>
    </alternativeName>
    <alternativeName>
        <fullName evidence="12">rRNA (cytosine-C(5)-)-methyltransferase RsmB</fullName>
    </alternativeName>
</protein>
<feature type="binding site" evidence="14">
    <location>
        <position position="299"/>
    </location>
    <ligand>
        <name>S-adenosyl-L-methionine</name>
        <dbReference type="ChEBI" id="CHEBI:59789"/>
    </ligand>
</feature>
<dbReference type="PANTHER" id="PTHR22807:SF61">
    <property type="entry name" value="NOL1_NOP2_SUN FAMILY PROTEIN _ ANTITERMINATION NUSB DOMAIN-CONTAINING PROTEIN"/>
    <property type="match status" value="1"/>
</dbReference>
<keyword evidence="7 14" id="KW-0489">Methyltransferase</keyword>
<comment type="subcellular location">
    <subcellularLocation>
        <location evidence="2">Cytoplasm</location>
    </subcellularLocation>
</comment>
<keyword evidence="10 14" id="KW-0694">RNA-binding</keyword>
<dbReference type="OrthoDB" id="9810297at2"/>
<dbReference type="SUPFAM" id="SSF48013">
    <property type="entry name" value="NusB-like"/>
    <property type="match status" value="1"/>
</dbReference>
<evidence type="ECO:0000256" key="13">
    <source>
        <dbReference type="ARBA" id="ARBA00047283"/>
    </source>
</evidence>
<evidence type="ECO:0000256" key="8">
    <source>
        <dbReference type="ARBA" id="ARBA00022679"/>
    </source>
</evidence>
<comment type="catalytic activity">
    <reaction evidence="13">
        <text>cytidine(967) in 16S rRNA + S-adenosyl-L-methionine = 5-methylcytidine(967) in 16S rRNA + S-adenosyl-L-homocysteine + H(+)</text>
        <dbReference type="Rhea" id="RHEA:42748"/>
        <dbReference type="Rhea" id="RHEA-COMP:10219"/>
        <dbReference type="Rhea" id="RHEA-COMP:10220"/>
        <dbReference type="ChEBI" id="CHEBI:15378"/>
        <dbReference type="ChEBI" id="CHEBI:57856"/>
        <dbReference type="ChEBI" id="CHEBI:59789"/>
        <dbReference type="ChEBI" id="CHEBI:74483"/>
        <dbReference type="ChEBI" id="CHEBI:82748"/>
        <dbReference type="EC" id="2.1.1.176"/>
    </reaction>
</comment>
<proteinExistence type="inferred from homology"/>
<dbReference type="PROSITE" id="PS51686">
    <property type="entry name" value="SAM_MT_RSMB_NOP"/>
    <property type="match status" value="1"/>
</dbReference>
<dbReference type="Proteomes" id="UP000321933">
    <property type="component" value="Unassembled WGS sequence"/>
</dbReference>
<dbReference type="InterPro" id="IPR018314">
    <property type="entry name" value="RsmB/NOL1/NOP2-like_CS"/>
</dbReference>
<dbReference type="NCBIfam" id="NF008149">
    <property type="entry name" value="PRK10901.1"/>
    <property type="match status" value="1"/>
</dbReference>
<dbReference type="CDD" id="cd02440">
    <property type="entry name" value="AdoMet_MTases"/>
    <property type="match status" value="1"/>
</dbReference>
<evidence type="ECO:0000256" key="15">
    <source>
        <dbReference type="SAM" id="Coils"/>
    </source>
</evidence>
<evidence type="ECO:0000256" key="11">
    <source>
        <dbReference type="ARBA" id="ARBA00030399"/>
    </source>
</evidence>
<evidence type="ECO:0000256" key="4">
    <source>
        <dbReference type="ARBA" id="ARBA00012140"/>
    </source>
</evidence>
<dbReference type="GO" id="GO:0009383">
    <property type="term" value="F:rRNA (cytosine-C5-)-methyltransferase activity"/>
    <property type="evidence" value="ECO:0007669"/>
    <property type="project" value="TreeGrafter"/>
</dbReference>
<dbReference type="InterPro" id="IPR004573">
    <property type="entry name" value="rRNA_ssu_MeTfrase_B"/>
</dbReference>
<keyword evidence="9 14" id="KW-0949">S-adenosyl-L-methionine</keyword>
<keyword evidence="8 14" id="KW-0808">Transferase</keyword>
<dbReference type="InterPro" id="IPR054728">
    <property type="entry name" value="RsmB-like_ferredoxin"/>
</dbReference>
<dbReference type="AlphaFoldDB" id="A0A5C8ZXX0"/>
<dbReference type="Gene3D" id="3.40.50.150">
    <property type="entry name" value="Vaccinia Virus protein VP39"/>
    <property type="match status" value="1"/>
</dbReference>
<evidence type="ECO:0000256" key="2">
    <source>
        <dbReference type="ARBA" id="ARBA00004496"/>
    </source>
</evidence>
<feature type="active site" description="Nucleophile" evidence="14">
    <location>
        <position position="371"/>
    </location>
</feature>
<keyword evidence="15" id="KW-0175">Coiled coil</keyword>
<dbReference type="GO" id="GO:0006355">
    <property type="term" value="P:regulation of DNA-templated transcription"/>
    <property type="evidence" value="ECO:0007669"/>
    <property type="project" value="InterPro"/>
</dbReference>
<name>A0A5C8ZXX0_9GAMM</name>
<gene>
    <name evidence="17" type="primary">rsmB</name>
    <name evidence="17" type="ORF">FVW59_07845</name>
</gene>
<feature type="binding site" evidence="14">
    <location>
        <position position="318"/>
    </location>
    <ligand>
        <name>S-adenosyl-L-methionine</name>
        <dbReference type="ChEBI" id="CHEBI:59789"/>
    </ligand>
</feature>
<dbReference type="SUPFAM" id="SSF53335">
    <property type="entry name" value="S-adenosyl-L-methionine-dependent methyltransferases"/>
    <property type="match status" value="1"/>
</dbReference>
<dbReference type="InterPro" id="IPR001678">
    <property type="entry name" value="MeTrfase_RsmB-F_NOP2_dom"/>
</dbReference>
<dbReference type="GO" id="GO:0003723">
    <property type="term" value="F:RNA binding"/>
    <property type="evidence" value="ECO:0007669"/>
    <property type="project" value="UniProtKB-UniRule"/>
</dbReference>
<comment type="similarity">
    <text evidence="3 14">Belongs to the class I-like SAM-binding methyltransferase superfamily. RsmB/NOP family.</text>
</comment>
<evidence type="ECO:0000256" key="1">
    <source>
        <dbReference type="ARBA" id="ARBA00002724"/>
    </source>
</evidence>
<dbReference type="InterPro" id="IPR049560">
    <property type="entry name" value="MeTrfase_RsmB-F_NOP2_cat"/>
</dbReference>
<dbReference type="InterPro" id="IPR029063">
    <property type="entry name" value="SAM-dependent_MTases_sf"/>
</dbReference>
<comment type="caution">
    <text evidence="17">The sequence shown here is derived from an EMBL/GenBank/DDBJ whole genome shotgun (WGS) entry which is preliminary data.</text>
</comment>
<dbReference type="Gene3D" id="3.30.70.1170">
    <property type="entry name" value="Sun protein, domain 3"/>
    <property type="match status" value="1"/>
</dbReference>
<dbReference type="FunFam" id="3.40.50.150:FF:000022">
    <property type="entry name" value="Ribosomal RNA small subunit methyltransferase B"/>
    <property type="match status" value="1"/>
</dbReference>
<evidence type="ECO:0000256" key="3">
    <source>
        <dbReference type="ARBA" id="ARBA00007494"/>
    </source>
</evidence>
<evidence type="ECO:0000256" key="10">
    <source>
        <dbReference type="ARBA" id="ARBA00022884"/>
    </source>
</evidence>
<dbReference type="Pfam" id="PF01029">
    <property type="entry name" value="NusB"/>
    <property type="match status" value="1"/>
</dbReference>
<keyword evidence="5" id="KW-0963">Cytoplasm</keyword>
<feature type="binding site" evidence="14">
    <location>
        <position position="273"/>
    </location>
    <ligand>
        <name>S-adenosyl-L-methionine</name>
        <dbReference type="ChEBI" id="CHEBI:59789"/>
    </ligand>
</feature>
<dbReference type="RefSeq" id="WP_148063703.1">
    <property type="nucleotide sequence ID" value="NZ_VRYZ01000003.1"/>
</dbReference>
<dbReference type="Pfam" id="PF22458">
    <property type="entry name" value="RsmF-B_ferredox"/>
    <property type="match status" value="1"/>
</dbReference>
<dbReference type="NCBIfam" id="TIGR00563">
    <property type="entry name" value="rsmB"/>
    <property type="match status" value="1"/>
</dbReference>
<dbReference type="InterPro" id="IPR006027">
    <property type="entry name" value="NusB_RsmB_TIM44"/>
</dbReference>
<evidence type="ECO:0000256" key="14">
    <source>
        <dbReference type="PROSITE-ProRule" id="PRU01023"/>
    </source>
</evidence>
<evidence type="ECO:0000256" key="7">
    <source>
        <dbReference type="ARBA" id="ARBA00022603"/>
    </source>
</evidence>
<sequence length="430" mass="45925">MAGDCRAAAARVLALVASGQSLNQALPGQLNAVAPRDAALLRELCYGSLRMWPRLEALADQLLDKPLRGKDSDVYALILVGLYQLGETRVPDHAAVASTVGATRSLGKGWARGLVNALLRRYLRERETLENALPPAARAAHPAWLMQRLQGEYDNLDTLLAANNSRPPMALRVNLSRVARSDYLQQLEGAGIAASAGALADSALYLQQAVDVNSLPGWEAGLVSVQDEAAQLAAPLLQARAGERILDACAAPGGKSCHLLESQPGLAELVAMDIDGERLERVEENLERLQLAARVIVGDGAKPPAELAAESFDAILTDAPCSASGVIRRHPDIKLLRRASDIGQLAGQQLAILHGLWPLLKPGGRLLYVTCSILAEENSAVIARFLAQQEGASEQPLAVNWGQPRDHGRQLLPQENGPDGLYFALLTKAL</sequence>
<dbReference type="PRINTS" id="PR02008">
    <property type="entry name" value="RCMTFAMILY"/>
</dbReference>
<dbReference type="GO" id="GO:0005829">
    <property type="term" value="C:cytosol"/>
    <property type="evidence" value="ECO:0007669"/>
    <property type="project" value="TreeGrafter"/>
</dbReference>
<feature type="coiled-coil region" evidence="15">
    <location>
        <begin position="272"/>
        <end position="299"/>
    </location>
</feature>
<dbReference type="Pfam" id="PF01189">
    <property type="entry name" value="Methyltr_RsmB-F"/>
    <property type="match status" value="1"/>
</dbReference>
<evidence type="ECO:0000256" key="9">
    <source>
        <dbReference type="ARBA" id="ARBA00022691"/>
    </source>
</evidence>
<dbReference type="EMBL" id="VRYZ01000003">
    <property type="protein sequence ID" value="TXS92327.1"/>
    <property type="molecule type" value="Genomic_DNA"/>
</dbReference>
<keyword evidence="6" id="KW-0698">rRNA processing</keyword>
<dbReference type="GO" id="GO:0070475">
    <property type="term" value="P:rRNA base methylation"/>
    <property type="evidence" value="ECO:0007669"/>
    <property type="project" value="TreeGrafter"/>
</dbReference>
<evidence type="ECO:0000259" key="16">
    <source>
        <dbReference type="PROSITE" id="PS51686"/>
    </source>
</evidence>